<evidence type="ECO:0000256" key="4">
    <source>
        <dbReference type="ARBA" id="ARBA00023125"/>
    </source>
</evidence>
<evidence type="ECO:0000256" key="1">
    <source>
        <dbReference type="ARBA" id="ARBA00004123"/>
    </source>
</evidence>
<keyword evidence="2" id="KW-0677">Repeat</keyword>
<comment type="subcellular location">
    <subcellularLocation>
        <location evidence="1">Nucleus</location>
    </subcellularLocation>
</comment>
<evidence type="ECO:0000313" key="10">
    <source>
        <dbReference type="EMBL" id="MED6177067.1"/>
    </source>
</evidence>
<feature type="domain" description="Myb-like" evidence="8">
    <location>
        <begin position="83"/>
        <end position="133"/>
    </location>
</feature>
<evidence type="ECO:0000313" key="11">
    <source>
        <dbReference type="Proteomes" id="UP001341840"/>
    </source>
</evidence>
<dbReference type="SMART" id="SM00717">
    <property type="entry name" value="SANT"/>
    <property type="match status" value="2"/>
</dbReference>
<keyword evidence="6" id="KW-0539">Nucleus</keyword>
<keyword evidence="3" id="KW-0805">Transcription regulation</keyword>
<protein>
    <submittedName>
        <fullName evidence="10">Uncharacterized protein</fullName>
    </submittedName>
</protein>
<evidence type="ECO:0000256" key="5">
    <source>
        <dbReference type="ARBA" id="ARBA00023163"/>
    </source>
</evidence>
<feature type="domain" description="HTH myb-type" evidence="9">
    <location>
        <begin position="87"/>
        <end position="137"/>
    </location>
</feature>
<sequence length="435" mass="48322">MGDGRKVSKSRRSSPSVEEVNGGSNNMRGEGSLKKGPWTSTEDAILIEYVKKHGEGNWNAVQRHSGLARCGKSCRLRWANHLRPDLKKGAFTEEEEWRIIELHAKIGNKWARMAGELPGRTDNEIKNYWNTRIKRMQRSGLPIYPPDVCLRVKQGNQEHINVGSLTDRANLHDDLSQTDTLDIPELDFKHVKICQAPSYGISIFDVPETTMFPMMHRTKRLRESEMQYGSLDGCIRSSSVPVFEQCGDYMCDKIIDHTRLSSPSGPILNTSDQFHGDDTYGSHEILNGNTSSSMPTSGAMKLELPSLQYLETQQGIWDTPVSPLPSLESVDTLIQSPVLDLASSDPISPRSSNFLEPIIFQPKHSNTNLLQETPDDCVPSEVARISSMKCKPEWDESGEPCSPLGQSSASVLTDYTPVSIMCSVDGAQSVETIQG</sequence>
<evidence type="ECO:0000259" key="8">
    <source>
        <dbReference type="PROSITE" id="PS50090"/>
    </source>
</evidence>
<dbReference type="PANTHER" id="PTHR47995:SF18">
    <property type="entry name" value="TRANSCRIPTION FACTOR MYB65"/>
    <property type="match status" value="1"/>
</dbReference>
<dbReference type="PANTHER" id="PTHR47995">
    <property type="entry name" value="TRANSCRIPTION FACTOR MYB33-RELATED"/>
    <property type="match status" value="1"/>
</dbReference>
<comment type="caution">
    <text evidence="10">The sequence shown here is derived from an EMBL/GenBank/DDBJ whole genome shotgun (WGS) entry which is preliminary data.</text>
</comment>
<evidence type="ECO:0000256" key="6">
    <source>
        <dbReference type="ARBA" id="ARBA00023242"/>
    </source>
</evidence>
<organism evidence="10 11">
    <name type="scientific">Stylosanthes scabra</name>
    <dbReference type="NCBI Taxonomy" id="79078"/>
    <lineage>
        <taxon>Eukaryota</taxon>
        <taxon>Viridiplantae</taxon>
        <taxon>Streptophyta</taxon>
        <taxon>Embryophyta</taxon>
        <taxon>Tracheophyta</taxon>
        <taxon>Spermatophyta</taxon>
        <taxon>Magnoliopsida</taxon>
        <taxon>eudicotyledons</taxon>
        <taxon>Gunneridae</taxon>
        <taxon>Pentapetalae</taxon>
        <taxon>rosids</taxon>
        <taxon>fabids</taxon>
        <taxon>Fabales</taxon>
        <taxon>Fabaceae</taxon>
        <taxon>Papilionoideae</taxon>
        <taxon>50 kb inversion clade</taxon>
        <taxon>dalbergioids sensu lato</taxon>
        <taxon>Dalbergieae</taxon>
        <taxon>Pterocarpus clade</taxon>
        <taxon>Stylosanthes</taxon>
    </lineage>
</organism>
<feature type="region of interest" description="Disordered" evidence="7">
    <location>
        <begin position="1"/>
        <end position="37"/>
    </location>
</feature>
<dbReference type="PROSITE" id="PS51294">
    <property type="entry name" value="HTH_MYB"/>
    <property type="match status" value="2"/>
</dbReference>
<dbReference type="Gene3D" id="1.10.10.60">
    <property type="entry name" value="Homeodomain-like"/>
    <property type="match status" value="2"/>
</dbReference>
<keyword evidence="4" id="KW-0238">DNA-binding</keyword>
<name>A0ABU6VTW5_9FABA</name>
<evidence type="ECO:0000256" key="7">
    <source>
        <dbReference type="SAM" id="MobiDB-lite"/>
    </source>
</evidence>
<proteinExistence type="predicted"/>
<dbReference type="EMBL" id="JASCZI010153101">
    <property type="protein sequence ID" value="MED6177067.1"/>
    <property type="molecule type" value="Genomic_DNA"/>
</dbReference>
<dbReference type="Proteomes" id="UP001341840">
    <property type="component" value="Unassembled WGS sequence"/>
</dbReference>
<accession>A0ABU6VTW5</accession>
<feature type="domain" description="Myb-like" evidence="8">
    <location>
        <begin position="30"/>
        <end position="82"/>
    </location>
</feature>
<dbReference type="InterPro" id="IPR009057">
    <property type="entry name" value="Homeodomain-like_sf"/>
</dbReference>
<evidence type="ECO:0000259" key="9">
    <source>
        <dbReference type="PROSITE" id="PS51294"/>
    </source>
</evidence>
<evidence type="ECO:0000256" key="2">
    <source>
        <dbReference type="ARBA" id="ARBA00022737"/>
    </source>
</evidence>
<dbReference type="Pfam" id="PF00249">
    <property type="entry name" value="Myb_DNA-binding"/>
    <property type="match status" value="2"/>
</dbReference>
<gene>
    <name evidence="10" type="ORF">PIB30_094234</name>
</gene>
<feature type="domain" description="HTH myb-type" evidence="9">
    <location>
        <begin position="32"/>
        <end position="86"/>
    </location>
</feature>
<reference evidence="10 11" key="1">
    <citation type="journal article" date="2023" name="Plants (Basel)">
        <title>Bridging the Gap: Combining Genomics and Transcriptomics Approaches to Understand Stylosanthes scabra, an Orphan Legume from the Brazilian Caatinga.</title>
        <authorList>
            <person name="Ferreira-Neto J.R.C."/>
            <person name="da Silva M.D."/>
            <person name="Binneck E."/>
            <person name="de Melo N.F."/>
            <person name="da Silva R.H."/>
            <person name="de Melo A.L.T.M."/>
            <person name="Pandolfi V."/>
            <person name="Bustamante F.O."/>
            <person name="Brasileiro-Vidal A.C."/>
            <person name="Benko-Iseppon A.M."/>
        </authorList>
    </citation>
    <scope>NUCLEOTIDE SEQUENCE [LARGE SCALE GENOMIC DNA]</scope>
    <source>
        <tissue evidence="10">Leaves</tissue>
    </source>
</reference>
<dbReference type="InterPro" id="IPR001005">
    <property type="entry name" value="SANT/Myb"/>
</dbReference>
<keyword evidence="11" id="KW-1185">Reference proteome</keyword>
<dbReference type="InterPro" id="IPR017930">
    <property type="entry name" value="Myb_dom"/>
</dbReference>
<dbReference type="PROSITE" id="PS50090">
    <property type="entry name" value="MYB_LIKE"/>
    <property type="match status" value="2"/>
</dbReference>
<evidence type="ECO:0000256" key="3">
    <source>
        <dbReference type="ARBA" id="ARBA00023015"/>
    </source>
</evidence>
<dbReference type="SUPFAM" id="SSF46689">
    <property type="entry name" value="Homeodomain-like"/>
    <property type="match status" value="1"/>
</dbReference>
<dbReference type="CDD" id="cd00167">
    <property type="entry name" value="SANT"/>
    <property type="match status" value="2"/>
</dbReference>
<keyword evidence="5" id="KW-0804">Transcription</keyword>